<keyword evidence="2" id="KW-1185">Reference proteome</keyword>
<dbReference type="AlphaFoldDB" id="F9ZC77"/>
<protein>
    <submittedName>
        <fullName evidence="1">Uncharacterized protein</fullName>
    </submittedName>
</protein>
<evidence type="ECO:0000313" key="2">
    <source>
        <dbReference type="Proteomes" id="UP000006657"/>
    </source>
</evidence>
<dbReference type="EMBL" id="CP002544">
    <property type="protein sequence ID" value="ADY32323.1"/>
    <property type="molecule type" value="Genomic_DNA"/>
</dbReference>
<dbReference type="KEGG" id="osp:Odosp_1278"/>
<sequence>MLRGKKEETGKELNRLDAFCRDFAWHKQFIAEKAFDFESFLNRCTENQKVQKTGITNP</sequence>
<dbReference type="Proteomes" id="UP000006657">
    <property type="component" value="Chromosome"/>
</dbReference>
<proteinExistence type="predicted"/>
<accession>F9ZC77</accession>
<evidence type="ECO:0000313" key="1">
    <source>
        <dbReference type="EMBL" id="ADY32323.1"/>
    </source>
</evidence>
<reference evidence="1 2" key="1">
    <citation type="journal article" date="2011" name="Stand. Genomic Sci.">
        <title>Complete genome sequence of Odoribacter splanchnicus type strain (1651/6).</title>
        <authorList>
            <consortium name="US DOE Joint Genome Institute (JGI-PGF)"/>
            <person name="Goker M."/>
            <person name="Gronow S."/>
            <person name="Zeytun A."/>
            <person name="Nolan M."/>
            <person name="Lucas S."/>
            <person name="Lapidus A."/>
            <person name="Hammon N."/>
            <person name="Deshpande S."/>
            <person name="Cheng J.F."/>
            <person name="Pitluck S."/>
            <person name="Liolios K."/>
            <person name="Pagani I."/>
            <person name="Ivanova N."/>
            <person name="Mavromatis K."/>
            <person name="Ovchinikova G."/>
            <person name="Pati A."/>
            <person name="Tapia R."/>
            <person name="Han C."/>
            <person name="Goodwin L."/>
            <person name="Chen A."/>
            <person name="Palaniappan K."/>
            <person name="Land M."/>
            <person name="Hauser L."/>
            <person name="Jeffries C.D."/>
            <person name="Brambilla E.M."/>
            <person name="Rohde M."/>
            <person name="Detter J.C."/>
            <person name="Woyke T."/>
            <person name="Bristow J."/>
            <person name="Markowitz V."/>
            <person name="Hugenholtz P."/>
            <person name="Eisen J.A."/>
            <person name="Kyrpides N.C."/>
            <person name="Klenk H.P."/>
        </authorList>
    </citation>
    <scope>NUCLEOTIDE SEQUENCE [LARGE SCALE GENOMIC DNA]</scope>
    <source>
        <strain evidence="2">ATCC 29572 / DSM 20712 / JCM 15291 / NCTC 10825 / 1651/6</strain>
    </source>
</reference>
<dbReference type="PaxDb" id="709991-Odosp_1278"/>
<organism evidence="1 2">
    <name type="scientific">Odoribacter splanchnicus (strain ATCC 29572 / DSM 20712 / CIP 104287 / JCM 15291 / NCTC 10825 / 1651/6)</name>
    <name type="common">Bacteroides splanchnicus</name>
    <dbReference type="NCBI Taxonomy" id="709991"/>
    <lineage>
        <taxon>Bacteria</taxon>
        <taxon>Pseudomonadati</taxon>
        <taxon>Bacteroidota</taxon>
        <taxon>Bacteroidia</taxon>
        <taxon>Bacteroidales</taxon>
        <taxon>Odoribacteraceae</taxon>
        <taxon>Odoribacter</taxon>
    </lineage>
</organism>
<gene>
    <name evidence="1" type="ordered locus">Odosp_1278</name>
</gene>
<dbReference type="HOGENOM" id="CLU_2974921_0_0_10"/>
<name>F9ZC77_ODOSD</name>